<dbReference type="AlphaFoldDB" id="I3S606"/>
<accession>I3S606</accession>
<reference evidence="1" key="1">
    <citation type="submission" date="2012-05" db="EMBL/GenBank/DDBJ databases">
        <authorList>
            <person name="Krishnakumar V."/>
            <person name="Cheung F."/>
            <person name="Xiao Y."/>
            <person name="Chan A."/>
            <person name="Moskal W.A."/>
            <person name="Town C.D."/>
        </authorList>
    </citation>
    <scope>NUCLEOTIDE SEQUENCE</scope>
</reference>
<dbReference type="EMBL" id="BT135903">
    <property type="protein sequence ID" value="AFK35698.1"/>
    <property type="molecule type" value="mRNA"/>
</dbReference>
<sequence>MHHTIFPRPQFPWCNNSNLQWHRCIHKFMFHIMLTLCHIGSFCPQSTFHLWVCQDIQIVLPILIQQMAVVT</sequence>
<proteinExistence type="evidence at transcript level"/>
<name>I3S606_LOTJA</name>
<organism evidence="1">
    <name type="scientific">Lotus japonicus</name>
    <name type="common">Lotus corniculatus var. japonicus</name>
    <dbReference type="NCBI Taxonomy" id="34305"/>
    <lineage>
        <taxon>Eukaryota</taxon>
        <taxon>Viridiplantae</taxon>
        <taxon>Streptophyta</taxon>
        <taxon>Embryophyta</taxon>
        <taxon>Tracheophyta</taxon>
        <taxon>Spermatophyta</taxon>
        <taxon>Magnoliopsida</taxon>
        <taxon>eudicotyledons</taxon>
        <taxon>Gunneridae</taxon>
        <taxon>Pentapetalae</taxon>
        <taxon>rosids</taxon>
        <taxon>fabids</taxon>
        <taxon>Fabales</taxon>
        <taxon>Fabaceae</taxon>
        <taxon>Papilionoideae</taxon>
        <taxon>50 kb inversion clade</taxon>
        <taxon>NPAAA clade</taxon>
        <taxon>Hologalegina</taxon>
        <taxon>robinioid clade</taxon>
        <taxon>Loteae</taxon>
        <taxon>Lotus</taxon>
    </lineage>
</organism>
<protein>
    <submittedName>
        <fullName evidence="1">Uncharacterized protein</fullName>
    </submittedName>
</protein>
<evidence type="ECO:0000313" key="1">
    <source>
        <dbReference type="EMBL" id="AFK35698.1"/>
    </source>
</evidence>